<reference evidence="5" key="1">
    <citation type="submission" date="2016-06" db="UniProtKB">
        <authorList>
            <consortium name="WormBaseParasite"/>
        </authorList>
    </citation>
    <scope>IDENTIFICATION</scope>
</reference>
<dbReference type="PANTHER" id="PTHR23349:SF108">
    <property type="entry name" value="BHLH DOMAIN-CONTAINING PROTEIN"/>
    <property type="match status" value="1"/>
</dbReference>
<dbReference type="SMART" id="SM00353">
    <property type="entry name" value="HLH"/>
    <property type="match status" value="1"/>
</dbReference>
<evidence type="ECO:0000256" key="1">
    <source>
        <dbReference type="ARBA" id="ARBA00023125"/>
    </source>
</evidence>
<dbReference type="SUPFAM" id="SSF47459">
    <property type="entry name" value="HLH, helix-loop-helix DNA-binding domain"/>
    <property type="match status" value="1"/>
</dbReference>
<dbReference type="InterPro" id="IPR011598">
    <property type="entry name" value="bHLH_dom"/>
</dbReference>
<dbReference type="GO" id="GO:0000977">
    <property type="term" value="F:RNA polymerase II transcription regulatory region sequence-specific DNA binding"/>
    <property type="evidence" value="ECO:0007669"/>
    <property type="project" value="TreeGrafter"/>
</dbReference>
<dbReference type="WBParaSite" id="GPUH_0000888201-mRNA-1">
    <property type="protein sequence ID" value="GPUH_0000888201-mRNA-1"/>
    <property type="gene ID" value="GPUH_0000888201"/>
</dbReference>
<dbReference type="Pfam" id="PF00010">
    <property type="entry name" value="HLH"/>
    <property type="match status" value="1"/>
</dbReference>
<keyword evidence="4" id="KW-1185">Reference proteome</keyword>
<proteinExistence type="predicted"/>
<dbReference type="PANTHER" id="PTHR23349">
    <property type="entry name" value="BASIC HELIX-LOOP-HELIX TRANSCRIPTION FACTOR, TWIST"/>
    <property type="match status" value="1"/>
</dbReference>
<reference evidence="3 4" key="2">
    <citation type="submission" date="2018-11" db="EMBL/GenBank/DDBJ databases">
        <authorList>
            <consortium name="Pathogen Informatics"/>
        </authorList>
    </citation>
    <scope>NUCLEOTIDE SEQUENCE [LARGE SCALE GENOMIC DNA]</scope>
</reference>
<dbReference type="GO" id="GO:0046983">
    <property type="term" value="F:protein dimerization activity"/>
    <property type="evidence" value="ECO:0007669"/>
    <property type="project" value="InterPro"/>
</dbReference>
<sequence length="101" mass="11555">MYAATTTHCDRSPRKALQRAWERPPVVVAKRNARERTRVHAVNQAFVTLKYHLPAVRSNTKRVSKLKILRAAISYITALTDMLHVSLTDFTCFLFGIRSIT</sequence>
<gene>
    <name evidence="3" type="ORF">GPUH_LOCUS8869</name>
</gene>
<dbReference type="InterPro" id="IPR050283">
    <property type="entry name" value="E-box_TF_Regulators"/>
</dbReference>
<evidence type="ECO:0000313" key="4">
    <source>
        <dbReference type="Proteomes" id="UP000271098"/>
    </source>
</evidence>
<dbReference type="Gene3D" id="4.10.280.10">
    <property type="entry name" value="Helix-loop-helix DNA-binding domain"/>
    <property type="match status" value="1"/>
</dbReference>
<evidence type="ECO:0000313" key="3">
    <source>
        <dbReference type="EMBL" id="VDK65871.1"/>
    </source>
</evidence>
<dbReference type="EMBL" id="UYRT01027049">
    <property type="protein sequence ID" value="VDK65871.1"/>
    <property type="molecule type" value="Genomic_DNA"/>
</dbReference>
<dbReference type="GO" id="GO:0032502">
    <property type="term" value="P:developmental process"/>
    <property type="evidence" value="ECO:0007669"/>
    <property type="project" value="TreeGrafter"/>
</dbReference>
<dbReference type="PROSITE" id="PS50888">
    <property type="entry name" value="BHLH"/>
    <property type="match status" value="1"/>
</dbReference>
<dbReference type="InterPro" id="IPR036638">
    <property type="entry name" value="HLH_DNA-bd_sf"/>
</dbReference>
<dbReference type="Proteomes" id="UP000271098">
    <property type="component" value="Unassembled WGS sequence"/>
</dbReference>
<protein>
    <submittedName>
        <fullName evidence="5">BHLH domain-containing protein</fullName>
    </submittedName>
</protein>
<feature type="domain" description="BHLH" evidence="2">
    <location>
        <begin position="26"/>
        <end position="79"/>
    </location>
</feature>
<keyword evidence="1" id="KW-0238">DNA-binding</keyword>
<organism evidence="5">
    <name type="scientific">Gongylonema pulchrum</name>
    <dbReference type="NCBI Taxonomy" id="637853"/>
    <lineage>
        <taxon>Eukaryota</taxon>
        <taxon>Metazoa</taxon>
        <taxon>Ecdysozoa</taxon>
        <taxon>Nematoda</taxon>
        <taxon>Chromadorea</taxon>
        <taxon>Rhabditida</taxon>
        <taxon>Spirurina</taxon>
        <taxon>Spiruromorpha</taxon>
        <taxon>Spiruroidea</taxon>
        <taxon>Gongylonematidae</taxon>
        <taxon>Gongylonema</taxon>
    </lineage>
</organism>
<dbReference type="AlphaFoldDB" id="A0A183DJI1"/>
<dbReference type="OrthoDB" id="6241467at2759"/>
<evidence type="ECO:0000259" key="2">
    <source>
        <dbReference type="PROSITE" id="PS50888"/>
    </source>
</evidence>
<accession>A0A183DJI1</accession>
<name>A0A183DJI1_9BILA</name>
<dbReference type="GO" id="GO:0000981">
    <property type="term" value="F:DNA-binding transcription factor activity, RNA polymerase II-specific"/>
    <property type="evidence" value="ECO:0007669"/>
    <property type="project" value="TreeGrafter"/>
</dbReference>
<evidence type="ECO:0000313" key="5">
    <source>
        <dbReference type="WBParaSite" id="GPUH_0000888201-mRNA-1"/>
    </source>
</evidence>